<dbReference type="Pfam" id="PF00189">
    <property type="entry name" value="Ribosomal_S3_C"/>
    <property type="match status" value="1"/>
</dbReference>
<dbReference type="RefSeq" id="YP_010032381.1">
    <property type="nucleotide sequence ID" value="NC_053869.1"/>
</dbReference>
<geneLocation type="mitochondrion" evidence="6"/>
<keyword evidence="2 6" id="KW-0689">Ribosomal protein</keyword>
<protein>
    <submittedName>
        <fullName evidence="6">Ribosomal protein S3</fullName>
    </submittedName>
</protein>
<feature type="compositionally biased region" description="Basic residues" evidence="4">
    <location>
        <begin position="73"/>
        <end position="85"/>
    </location>
</feature>
<dbReference type="GO" id="GO:0005840">
    <property type="term" value="C:ribosome"/>
    <property type="evidence" value="ECO:0007669"/>
    <property type="project" value="UniProtKB-KW"/>
</dbReference>
<dbReference type="InterPro" id="IPR036419">
    <property type="entry name" value="Ribosomal_S3_C_sf"/>
</dbReference>
<dbReference type="AlphaFoldDB" id="A0A7S6UA15"/>
<dbReference type="GO" id="GO:1990904">
    <property type="term" value="C:ribonucleoprotein complex"/>
    <property type="evidence" value="ECO:0007669"/>
    <property type="project" value="UniProtKB-KW"/>
</dbReference>
<evidence type="ECO:0000256" key="2">
    <source>
        <dbReference type="ARBA" id="ARBA00022980"/>
    </source>
</evidence>
<organism evidence="6">
    <name type="scientific">Schizocladia ischiensis</name>
    <dbReference type="NCBI Taxonomy" id="196139"/>
    <lineage>
        <taxon>Eukaryota</taxon>
        <taxon>Sar</taxon>
        <taxon>Stramenopiles</taxon>
        <taxon>Ochrophyta</taxon>
        <taxon>PX clade</taxon>
        <taxon>Schizocladiophyceae</taxon>
        <taxon>Schizocladiales</taxon>
        <taxon>Schizocladiaceae</taxon>
        <taxon>Schizocladia</taxon>
    </lineage>
</organism>
<proteinExistence type="inferred from homology"/>
<keyword evidence="3" id="KW-0687">Ribonucleoprotein</keyword>
<evidence type="ECO:0000259" key="5">
    <source>
        <dbReference type="Pfam" id="PF00189"/>
    </source>
</evidence>
<gene>
    <name evidence="6" type="primary">rps3</name>
</gene>
<accession>A0A7S6UA15</accession>
<dbReference type="InterPro" id="IPR001351">
    <property type="entry name" value="Ribosomal_uS3_C"/>
</dbReference>
<dbReference type="GO" id="GO:0006412">
    <property type="term" value="P:translation"/>
    <property type="evidence" value="ECO:0007669"/>
    <property type="project" value="InterPro"/>
</dbReference>
<feature type="region of interest" description="Disordered" evidence="4">
    <location>
        <begin position="73"/>
        <end position="93"/>
    </location>
</feature>
<evidence type="ECO:0000256" key="3">
    <source>
        <dbReference type="ARBA" id="ARBA00023274"/>
    </source>
</evidence>
<sequence>MGQKTHPTALRPFYGPSSGDAYWDLAYLTHSRLELIKFLQACFRRTQIYLNKVEVNHSHGQIDLVAEVIQVHPRRGQKRKKKRRDPSKPPHLLKSWPQLSFRLQKALPIVQKSTGAKSIHLKIHRIKMYTKLVPQDLRKKMRWAQKKHKYARKGLQLLSLIMAGKGSAQTLASFINENLRSRQRRRKNIAFLYFLKTSLKLLNKNKKIQGIKIQVKGRYRHKPKARSASFLIRQGRLPLQEIQSPIDAFFTHSQTAYGSVGLKIWICPSQAFPKHNLKQG</sequence>
<keyword evidence="6" id="KW-0496">Mitochondrion</keyword>
<reference evidence="6" key="1">
    <citation type="submission" date="2020-03" db="EMBL/GenBank/DDBJ databases">
        <title>Schizocladia ischiensis organellar genomes: estimating the origin of multicellularity in heterokonts and the emergence of shallow ocean ecosystems.</title>
        <authorList>
            <person name="Phillips N."/>
            <person name="Brawn E.L."/>
            <person name="Boore J."/>
            <person name="Cheda B."/>
            <person name="Salomon M."/>
            <person name="Kawai H."/>
            <person name="Yamagishi T."/>
        </authorList>
    </citation>
    <scope>NUCLEOTIDE SEQUENCE</scope>
</reference>
<comment type="similarity">
    <text evidence="1">Belongs to the universal ribosomal protein uS3 family.</text>
</comment>
<dbReference type="GeneID" id="63377896"/>
<dbReference type="SUPFAM" id="SSF54821">
    <property type="entry name" value="Ribosomal protein S3 C-terminal domain"/>
    <property type="match status" value="1"/>
</dbReference>
<evidence type="ECO:0000313" key="6">
    <source>
        <dbReference type="EMBL" id="QOW07595.1"/>
    </source>
</evidence>
<dbReference type="GO" id="GO:0003735">
    <property type="term" value="F:structural constituent of ribosome"/>
    <property type="evidence" value="ECO:0007669"/>
    <property type="project" value="InterPro"/>
</dbReference>
<dbReference type="EMBL" id="MT259947">
    <property type="protein sequence ID" value="QOW07595.1"/>
    <property type="molecule type" value="Genomic_DNA"/>
</dbReference>
<dbReference type="Gene3D" id="3.30.1140.32">
    <property type="entry name" value="Ribosomal protein S3, C-terminal domain"/>
    <property type="match status" value="1"/>
</dbReference>
<evidence type="ECO:0000256" key="1">
    <source>
        <dbReference type="ARBA" id="ARBA00010761"/>
    </source>
</evidence>
<feature type="domain" description="Small ribosomal subunit protein uS3 C-terminal" evidence="5">
    <location>
        <begin position="188"/>
        <end position="266"/>
    </location>
</feature>
<evidence type="ECO:0000256" key="4">
    <source>
        <dbReference type="SAM" id="MobiDB-lite"/>
    </source>
</evidence>
<name>A0A7S6UA15_9STRA</name>